<reference evidence="3" key="1">
    <citation type="journal article" date="2014" name="Science">
        <title>Ancient hybridizations among the ancestral genomes of bread wheat.</title>
        <authorList>
            <consortium name="International Wheat Genome Sequencing Consortium,"/>
            <person name="Marcussen T."/>
            <person name="Sandve S.R."/>
            <person name="Heier L."/>
            <person name="Spannagl M."/>
            <person name="Pfeifer M."/>
            <person name="Jakobsen K.S."/>
            <person name="Wulff B.B."/>
            <person name="Steuernagel B."/>
            <person name="Mayer K.F."/>
            <person name="Olsen O.A."/>
        </authorList>
    </citation>
    <scope>NUCLEOTIDE SEQUENCE [LARGE SCALE GENOMIC DNA]</scope>
    <source>
        <strain evidence="3">cv. AL8/78</strain>
    </source>
</reference>
<organism evidence="2 3">
    <name type="scientific">Aegilops tauschii subsp. strangulata</name>
    <name type="common">Goatgrass</name>
    <dbReference type="NCBI Taxonomy" id="200361"/>
    <lineage>
        <taxon>Eukaryota</taxon>
        <taxon>Viridiplantae</taxon>
        <taxon>Streptophyta</taxon>
        <taxon>Embryophyta</taxon>
        <taxon>Tracheophyta</taxon>
        <taxon>Spermatophyta</taxon>
        <taxon>Magnoliopsida</taxon>
        <taxon>Liliopsida</taxon>
        <taxon>Poales</taxon>
        <taxon>Poaceae</taxon>
        <taxon>BOP clade</taxon>
        <taxon>Pooideae</taxon>
        <taxon>Triticodae</taxon>
        <taxon>Triticeae</taxon>
        <taxon>Triticinae</taxon>
        <taxon>Aegilops</taxon>
    </lineage>
</organism>
<evidence type="ECO:0000313" key="3">
    <source>
        <dbReference type="Proteomes" id="UP000015105"/>
    </source>
</evidence>
<dbReference type="EnsemblPlants" id="AET6Gv20238800.12">
    <property type="protein sequence ID" value="AET6Gv20238800.12"/>
    <property type="gene ID" value="AET6Gv20238800"/>
</dbReference>
<keyword evidence="1" id="KW-1133">Transmembrane helix</keyword>
<dbReference type="AlphaFoldDB" id="A0A453N534"/>
<reference evidence="2" key="5">
    <citation type="journal article" date="2021" name="G3 (Bethesda)">
        <title>Aegilops tauschii genome assembly Aet v5.0 features greater sequence contiguity and improved annotation.</title>
        <authorList>
            <person name="Wang L."/>
            <person name="Zhu T."/>
            <person name="Rodriguez J.C."/>
            <person name="Deal K.R."/>
            <person name="Dubcovsky J."/>
            <person name="McGuire P.E."/>
            <person name="Lux T."/>
            <person name="Spannagl M."/>
            <person name="Mayer K.F.X."/>
            <person name="Baldrich P."/>
            <person name="Meyers B.C."/>
            <person name="Huo N."/>
            <person name="Gu Y.Q."/>
            <person name="Zhou H."/>
            <person name="Devos K.M."/>
            <person name="Bennetzen J.L."/>
            <person name="Unver T."/>
            <person name="Budak H."/>
            <person name="Gulick P.J."/>
            <person name="Galiba G."/>
            <person name="Kalapos B."/>
            <person name="Nelson D.R."/>
            <person name="Li P."/>
            <person name="You F.M."/>
            <person name="Luo M.C."/>
            <person name="Dvorak J."/>
        </authorList>
    </citation>
    <scope>NUCLEOTIDE SEQUENCE [LARGE SCALE GENOMIC DNA]</scope>
    <source>
        <strain evidence="2">cv. AL8/78</strain>
    </source>
</reference>
<sequence length="87" mass="9422">QVIIGSLCKTVFTILITIHQTSILTSPALLAQTNAGAVMLTDCVFWFIIFPFLTVKDYSMNFLLIGMHSVNAVFLLGEASLNSLVSG</sequence>
<reference evidence="3" key="2">
    <citation type="journal article" date="2017" name="Nat. Plants">
        <title>The Aegilops tauschii genome reveals multiple impacts of transposons.</title>
        <authorList>
            <person name="Zhao G."/>
            <person name="Zou C."/>
            <person name="Li K."/>
            <person name="Wang K."/>
            <person name="Li T."/>
            <person name="Gao L."/>
            <person name="Zhang X."/>
            <person name="Wang H."/>
            <person name="Yang Z."/>
            <person name="Liu X."/>
            <person name="Jiang W."/>
            <person name="Mao L."/>
            <person name="Kong X."/>
            <person name="Jiao Y."/>
            <person name="Jia J."/>
        </authorList>
    </citation>
    <scope>NUCLEOTIDE SEQUENCE [LARGE SCALE GENOMIC DNA]</scope>
    <source>
        <strain evidence="3">cv. AL8/78</strain>
    </source>
</reference>
<dbReference type="PANTHER" id="PTHR12242:SF22">
    <property type="entry name" value="OS02G0130600 PROTEIN"/>
    <property type="match status" value="1"/>
</dbReference>
<feature type="transmembrane region" description="Helical" evidence="1">
    <location>
        <begin position="35"/>
        <end position="55"/>
    </location>
</feature>
<name>A0A453N534_AEGTS</name>
<dbReference type="Gramene" id="AET6Gv20238800.12">
    <property type="protein sequence ID" value="AET6Gv20238800.12"/>
    <property type="gene ID" value="AET6Gv20238800"/>
</dbReference>
<keyword evidence="3" id="KW-1185">Reference proteome</keyword>
<feature type="transmembrane region" description="Helical" evidence="1">
    <location>
        <begin position="62"/>
        <end position="81"/>
    </location>
</feature>
<dbReference type="Proteomes" id="UP000015105">
    <property type="component" value="Chromosome 6D"/>
</dbReference>
<dbReference type="GO" id="GO:0016020">
    <property type="term" value="C:membrane"/>
    <property type="evidence" value="ECO:0007669"/>
    <property type="project" value="TreeGrafter"/>
</dbReference>
<dbReference type="PANTHER" id="PTHR12242">
    <property type="entry name" value="OS02G0130600 PROTEIN-RELATED"/>
    <property type="match status" value="1"/>
</dbReference>
<accession>A0A453N534</accession>
<keyword evidence="1" id="KW-0812">Transmembrane</keyword>
<evidence type="ECO:0000256" key="1">
    <source>
        <dbReference type="SAM" id="Phobius"/>
    </source>
</evidence>
<reference evidence="2" key="3">
    <citation type="journal article" date="2017" name="Nature">
        <title>Genome sequence of the progenitor of the wheat D genome Aegilops tauschii.</title>
        <authorList>
            <person name="Luo M.C."/>
            <person name="Gu Y.Q."/>
            <person name="Puiu D."/>
            <person name="Wang H."/>
            <person name="Twardziok S.O."/>
            <person name="Deal K.R."/>
            <person name="Huo N."/>
            <person name="Zhu T."/>
            <person name="Wang L."/>
            <person name="Wang Y."/>
            <person name="McGuire P.E."/>
            <person name="Liu S."/>
            <person name="Long H."/>
            <person name="Ramasamy R.K."/>
            <person name="Rodriguez J.C."/>
            <person name="Van S.L."/>
            <person name="Yuan L."/>
            <person name="Wang Z."/>
            <person name="Xia Z."/>
            <person name="Xiao L."/>
            <person name="Anderson O.D."/>
            <person name="Ouyang S."/>
            <person name="Liang Y."/>
            <person name="Zimin A.V."/>
            <person name="Pertea G."/>
            <person name="Qi P."/>
            <person name="Bennetzen J.L."/>
            <person name="Dai X."/>
            <person name="Dawson M.W."/>
            <person name="Muller H.G."/>
            <person name="Kugler K."/>
            <person name="Rivarola-Duarte L."/>
            <person name="Spannagl M."/>
            <person name="Mayer K.F.X."/>
            <person name="Lu F.H."/>
            <person name="Bevan M.W."/>
            <person name="Leroy P."/>
            <person name="Li P."/>
            <person name="You F.M."/>
            <person name="Sun Q."/>
            <person name="Liu Z."/>
            <person name="Lyons E."/>
            <person name="Wicker T."/>
            <person name="Salzberg S.L."/>
            <person name="Devos K.M."/>
            <person name="Dvorak J."/>
        </authorList>
    </citation>
    <scope>NUCLEOTIDE SEQUENCE [LARGE SCALE GENOMIC DNA]</scope>
    <source>
        <strain evidence="2">cv. AL8/78</strain>
    </source>
</reference>
<keyword evidence="1" id="KW-0472">Membrane</keyword>
<proteinExistence type="predicted"/>
<protein>
    <submittedName>
        <fullName evidence="2">Uncharacterized protein</fullName>
    </submittedName>
</protein>
<evidence type="ECO:0000313" key="2">
    <source>
        <dbReference type="EnsemblPlants" id="AET6Gv20238800.12"/>
    </source>
</evidence>
<reference evidence="2" key="4">
    <citation type="submission" date="2019-03" db="UniProtKB">
        <authorList>
            <consortium name="EnsemblPlants"/>
        </authorList>
    </citation>
    <scope>IDENTIFICATION</scope>
</reference>